<evidence type="ECO:0000313" key="2">
    <source>
        <dbReference type="EMBL" id="SBV93049.1"/>
    </source>
</evidence>
<organism evidence="2">
    <name type="scientific">uncultured Alphaproteobacteria bacterium</name>
    <dbReference type="NCBI Taxonomy" id="91750"/>
    <lineage>
        <taxon>Bacteria</taxon>
        <taxon>Pseudomonadati</taxon>
        <taxon>Pseudomonadota</taxon>
        <taxon>Alphaproteobacteria</taxon>
        <taxon>environmental samples</taxon>
    </lineage>
</organism>
<gene>
    <name evidence="2" type="ORF">KL86APRO_10335</name>
</gene>
<feature type="transmembrane region" description="Helical" evidence="1">
    <location>
        <begin position="28"/>
        <end position="46"/>
    </location>
</feature>
<evidence type="ECO:0000256" key="1">
    <source>
        <dbReference type="SAM" id="Phobius"/>
    </source>
</evidence>
<keyword evidence="1" id="KW-0472">Membrane</keyword>
<protein>
    <submittedName>
        <fullName evidence="2">Membrane protein</fullName>
    </submittedName>
</protein>
<name>A0A212J0U0_9PROT</name>
<proteinExistence type="predicted"/>
<reference evidence="2" key="1">
    <citation type="submission" date="2016-04" db="EMBL/GenBank/DDBJ databases">
        <authorList>
            <person name="Evans L.H."/>
            <person name="Alamgir A."/>
            <person name="Owens N."/>
            <person name="Weber N.D."/>
            <person name="Virtaneva K."/>
            <person name="Barbian K."/>
            <person name="Babar A."/>
            <person name="Rosenke K."/>
        </authorList>
    </citation>
    <scope>NUCLEOTIDE SEQUENCE</scope>
    <source>
        <strain evidence="2">86</strain>
    </source>
</reference>
<keyword evidence="1" id="KW-0812">Transmembrane</keyword>
<keyword evidence="1" id="KW-1133">Transmembrane helix</keyword>
<dbReference type="EMBL" id="FLUO01000001">
    <property type="protein sequence ID" value="SBV93049.1"/>
    <property type="molecule type" value="Genomic_DNA"/>
</dbReference>
<accession>A0A212J0U0</accession>
<dbReference type="AlphaFoldDB" id="A0A212J0U0"/>
<sequence length="55" mass="6073">MNPFLIFLGLSIVIGLFGIHTRFGFWGNFFASILFTPAMGLLLLMASGRRAPGRE</sequence>